<evidence type="ECO:0000259" key="4">
    <source>
        <dbReference type="Pfam" id="PF25273"/>
    </source>
</evidence>
<comment type="caution">
    <text evidence="5">The sequence shown here is derived from an EMBL/GenBank/DDBJ whole genome shotgun (WGS) entry which is preliminary data.</text>
</comment>
<gene>
    <name evidence="5" type="ORF">PAPOLLO_LOCUS16153</name>
</gene>
<sequence length="1327" mass="153447">MESIGDEDSFGALVAVASETTEAEKEFEKVLEELREAEGLKLYADVYTKLYDSYFKLKEENDVQNEQINTLKTKLGRFDDTVTEYTTELSESQKTIQRLRAEIDEARALADAMHARELASVESLETMKKTVNRLEKELDARRRAGEDDAGATSAVKEKEKYEKEKARLQGELDSVTLRLKNALSYIEELEQSNTAAEETIAKLQEQLELSKAERSIERRDKQLKDMSHKLDIAHQEQEAASAKAASLKEQLDAANSQLEATKQKLQNTSKELKNMKDDSVRLRNEITKLSKQSTQQMKKYQLLEQNKANIEAERERLRQQVSVMEREIMLTNKHAEADKREIENLNREKDILNKNVQKIQNEALENLQMLALQEQRRKQLEHELQVHAAQTNKQRLTIRQLEKDKDRMLEETIALNDKIDEITEEVRLRTADILDLKKVIRDEGINSRKLSVSLDATRTERNMLHKNYTEALDEIQDLKQKQKMLAYQIEQLKEDITGKETGLKTCESTLAKCNKKNEQLRAEVQAVTTKLSEAKADITALRQEEARLNRIIQESDAARGKQMKELEGLMNERDVIGAQLVRRNDEISLLYEKIRILEVTLHRDISPNTSLNDNKTSDYLPIQDDYGEHVTANKKGMNRKNLKKQVCRKLLFEMIEPLNDAPDEMLISASTSPVASTSKALTVFEEIEKVYSEGPVNIDYAHVEIPDEWSGSETSENDDVGDIRTKKKKNPKSKQKKKVVFIIQEEPIVGEEGFRKEKKNSKKERQQKRFKGEEYVRKDGKTVNAKCLQPNPCSGKKCGNNCENISDERRQQVFDHFWKLTVDRRRDWLVNLTQKLAVKRKRTNSDTRVNTFKYHINEGEGRRVVCLQFLAATLDISAKSIYHTVKNSEWGCAKEDLRGKCIPPNKTKPDTTENVVKFIKSLPAVPSHYCRHDSSRVYLPQEFKNIPNVYSIYKKRLEGDGVDFVSEKVFRRIFTEEFNIGFHVPKKDKCLKCLKFERSDTTDPVNAEKKVAHENEKNESYNRFFAHKNIHKIDPNTLCVSFDLEKVLNTPHGESMLLYYSRKLAVYNLCFYENGTRRVFCFYWNESDGKRGANEIASILNRYIKLVDERGNIKNLLLYCDCCPGQNRNRVVLAMIHSTLQECKNLETVQINYLLTGHTYMPVDSVHAVIDTNLKKTIIYAPSQWYTVFSTARKDPFPYEVENLHFEDFYKWDSISEKYFKGNLTGKISKIRIATFKKNKPESVSVKYTMAQSGNASVIEIQSKTRVPLMSCYRSCLPISKLKYDDLAKLCKDKVIPGHFQHEYLNIPHSQTEKDRLPESDIEDLEV</sequence>
<dbReference type="InterPro" id="IPR057191">
    <property type="entry name" value="DUF7869"/>
</dbReference>
<dbReference type="EMBL" id="CAJQZP010001060">
    <property type="protein sequence ID" value="CAG5014413.1"/>
    <property type="molecule type" value="Genomic_DNA"/>
</dbReference>
<keyword evidence="1" id="KW-0175">Coiled coil</keyword>
<evidence type="ECO:0000313" key="5">
    <source>
        <dbReference type="EMBL" id="CAG5014413.1"/>
    </source>
</evidence>
<reference evidence="5" key="1">
    <citation type="submission" date="2021-04" db="EMBL/GenBank/DDBJ databases">
        <authorList>
            <person name="Tunstrom K."/>
        </authorList>
    </citation>
    <scope>NUCLEOTIDE SEQUENCE</scope>
</reference>
<dbReference type="PANTHER" id="PTHR10773:SF19">
    <property type="match status" value="1"/>
</dbReference>
<feature type="compositionally biased region" description="Basic residues" evidence="2">
    <location>
        <begin position="756"/>
        <end position="769"/>
    </location>
</feature>
<keyword evidence="6" id="KW-1185">Reference proteome</keyword>
<dbReference type="PANTHER" id="PTHR10773">
    <property type="entry name" value="DNA-DIRECTED RNA POLYMERASES I, II, AND III SUBUNIT RPABC2"/>
    <property type="match status" value="1"/>
</dbReference>
<protein>
    <submittedName>
        <fullName evidence="5">(apollo) hypothetical protein</fullName>
    </submittedName>
</protein>
<feature type="compositionally biased region" description="Basic and acidic residues" evidence="2">
    <location>
        <begin position="155"/>
        <end position="166"/>
    </location>
</feature>
<feature type="domain" description="Cilia- and flagella-associated protein 58 central coiled coil" evidence="3">
    <location>
        <begin position="332"/>
        <end position="606"/>
    </location>
</feature>
<evidence type="ECO:0000259" key="3">
    <source>
        <dbReference type="Pfam" id="PF21771"/>
    </source>
</evidence>
<feature type="region of interest" description="Disordered" evidence="2">
    <location>
        <begin position="754"/>
        <end position="774"/>
    </location>
</feature>
<proteinExistence type="predicted"/>
<dbReference type="Pfam" id="PF21771">
    <property type="entry name" value="CFAP58_CC"/>
    <property type="match status" value="1"/>
</dbReference>
<evidence type="ECO:0000256" key="1">
    <source>
        <dbReference type="SAM" id="Coils"/>
    </source>
</evidence>
<dbReference type="Proteomes" id="UP000691718">
    <property type="component" value="Unassembled WGS sequence"/>
</dbReference>
<dbReference type="OrthoDB" id="264785at2759"/>
<accession>A0A8S3XB69</accession>
<feature type="coiled-coil region" evidence="1">
    <location>
        <begin position="461"/>
        <end position="561"/>
    </location>
</feature>
<dbReference type="InterPro" id="IPR049270">
    <property type="entry name" value="CFAP58_CC"/>
</dbReference>
<feature type="region of interest" description="Disordered" evidence="2">
    <location>
        <begin position="709"/>
        <end position="731"/>
    </location>
</feature>
<name>A0A8S3XB69_PARAO</name>
<organism evidence="5 6">
    <name type="scientific">Parnassius apollo</name>
    <name type="common">Apollo butterfly</name>
    <name type="synonym">Papilio apollo</name>
    <dbReference type="NCBI Taxonomy" id="110799"/>
    <lineage>
        <taxon>Eukaryota</taxon>
        <taxon>Metazoa</taxon>
        <taxon>Ecdysozoa</taxon>
        <taxon>Arthropoda</taxon>
        <taxon>Hexapoda</taxon>
        <taxon>Insecta</taxon>
        <taxon>Pterygota</taxon>
        <taxon>Neoptera</taxon>
        <taxon>Endopterygota</taxon>
        <taxon>Lepidoptera</taxon>
        <taxon>Glossata</taxon>
        <taxon>Ditrysia</taxon>
        <taxon>Papilionoidea</taxon>
        <taxon>Papilionidae</taxon>
        <taxon>Parnassiinae</taxon>
        <taxon>Parnassini</taxon>
        <taxon>Parnassius</taxon>
        <taxon>Parnassius</taxon>
    </lineage>
</organism>
<feature type="region of interest" description="Disordered" evidence="2">
    <location>
        <begin position="138"/>
        <end position="166"/>
    </location>
</feature>
<dbReference type="Pfam" id="PF25273">
    <property type="entry name" value="DUF7869"/>
    <property type="match status" value="1"/>
</dbReference>
<feature type="domain" description="DUF7869" evidence="4">
    <location>
        <begin position="1074"/>
        <end position="1251"/>
    </location>
</feature>
<evidence type="ECO:0000313" key="6">
    <source>
        <dbReference type="Proteomes" id="UP000691718"/>
    </source>
</evidence>
<evidence type="ECO:0000256" key="2">
    <source>
        <dbReference type="SAM" id="MobiDB-lite"/>
    </source>
</evidence>